<gene>
    <name evidence="2" type="ORF">I8J34_20280</name>
</gene>
<evidence type="ECO:0000256" key="1">
    <source>
        <dbReference type="SAM" id="SignalP"/>
    </source>
</evidence>
<accession>A0A944DEF3</accession>
<dbReference type="EMBL" id="JAEKFT010000032">
    <property type="protein sequence ID" value="MBT0963531.1"/>
    <property type="molecule type" value="Genomic_DNA"/>
</dbReference>
<comment type="caution">
    <text evidence="2">The sequence shown here is derived from an EMBL/GenBank/DDBJ whole genome shotgun (WGS) entry which is preliminary data.</text>
</comment>
<feature type="chain" id="PRO_5037276314" evidence="1">
    <location>
        <begin position="21"/>
        <end position="122"/>
    </location>
</feature>
<sequence>MALGHIMLILTLLADGQLSAAFVSTADQAECEARATAIAAILKSGGANVQQIQCLRGSQQFARFSHATASAAPRHAYELTVRDGVLTARPVDSLKDCTPASADAQHYCASSTQTLLAETAKQ</sequence>
<protein>
    <submittedName>
        <fullName evidence="2">Uncharacterized protein</fullName>
    </submittedName>
</protein>
<evidence type="ECO:0000313" key="3">
    <source>
        <dbReference type="Proteomes" id="UP000694660"/>
    </source>
</evidence>
<dbReference type="RefSeq" id="WP_214363463.1">
    <property type="nucleotide sequence ID" value="NZ_JAEKFT010000032.1"/>
</dbReference>
<dbReference type="Proteomes" id="UP000694660">
    <property type="component" value="Unassembled WGS sequence"/>
</dbReference>
<feature type="signal peptide" evidence="1">
    <location>
        <begin position="1"/>
        <end position="20"/>
    </location>
</feature>
<dbReference type="AlphaFoldDB" id="A0A944DEF3"/>
<keyword evidence="1" id="KW-0732">Signal</keyword>
<keyword evidence="3" id="KW-1185">Reference proteome</keyword>
<evidence type="ECO:0000313" key="2">
    <source>
        <dbReference type="EMBL" id="MBT0963531.1"/>
    </source>
</evidence>
<proteinExistence type="predicted"/>
<reference evidence="3" key="1">
    <citation type="journal article" date="2022" name="ISME J.">
        <title>Genetic and phylogenetic analysis of dissimilatory iodate-reducing bacteria identifies potential niches across the world's oceans.</title>
        <authorList>
            <person name="Reyes-Umana V."/>
            <person name="Henning Z."/>
            <person name="Lee K."/>
            <person name="Barnum T.P."/>
            <person name="Coates J.D."/>
        </authorList>
    </citation>
    <scope>NUCLEOTIDE SEQUENCE [LARGE SCALE GENOMIC DNA]</scope>
    <source>
        <strain evidence="3">IR12</strain>
    </source>
</reference>
<name>A0A944DEF3_DENI1</name>
<organism evidence="2 3">
    <name type="scientific">Denitromonas iodatirespirans</name>
    <dbReference type="NCBI Taxonomy" id="2795389"/>
    <lineage>
        <taxon>Bacteria</taxon>
        <taxon>Pseudomonadati</taxon>
        <taxon>Pseudomonadota</taxon>
        <taxon>Betaproteobacteria</taxon>
        <taxon>Rhodocyclales</taxon>
        <taxon>Zoogloeaceae</taxon>
        <taxon>Denitromonas</taxon>
    </lineage>
</organism>